<evidence type="ECO:0000313" key="3">
    <source>
        <dbReference type="Proteomes" id="UP000728032"/>
    </source>
</evidence>
<protein>
    <submittedName>
        <fullName evidence="2">Uncharacterized protein</fullName>
    </submittedName>
</protein>
<feature type="transmembrane region" description="Helical" evidence="1">
    <location>
        <begin position="120"/>
        <end position="139"/>
    </location>
</feature>
<keyword evidence="1" id="KW-0812">Transmembrane</keyword>
<accession>A0A7R9M730</accession>
<organism evidence="2">
    <name type="scientific">Oppiella nova</name>
    <dbReference type="NCBI Taxonomy" id="334625"/>
    <lineage>
        <taxon>Eukaryota</taxon>
        <taxon>Metazoa</taxon>
        <taxon>Ecdysozoa</taxon>
        <taxon>Arthropoda</taxon>
        <taxon>Chelicerata</taxon>
        <taxon>Arachnida</taxon>
        <taxon>Acari</taxon>
        <taxon>Acariformes</taxon>
        <taxon>Sarcoptiformes</taxon>
        <taxon>Oribatida</taxon>
        <taxon>Brachypylina</taxon>
        <taxon>Oppioidea</taxon>
        <taxon>Oppiidae</taxon>
        <taxon>Oppiella</taxon>
    </lineage>
</organism>
<dbReference type="Proteomes" id="UP000728032">
    <property type="component" value="Unassembled WGS sequence"/>
</dbReference>
<keyword evidence="1" id="KW-0472">Membrane</keyword>
<keyword evidence="3" id="KW-1185">Reference proteome</keyword>
<dbReference type="AlphaFoldDB" id="A0A7R9M730"/>
<gene>
    <name evidence="2" type="ORF">ONB1V03_LOCUS11332</name>
</gene>
<sequence length="314" mass="36329">MRNFVIWLAVMVCMYGASGALSGSAYSTKLRGLKVMESRQKAIAIGIVFISVFLYSVYNFHERANPPVLNKQRKVPVQSFCSPTMPCKAANSQCLNHRCYCHGNCVYNVKLQMCEYQVNIANWAFLWSLYMFAGIYACYKYRDDIHDMFFARYDPEGPEWEFTQSSQIPVLMFNNGINPLVTYVDTALRDTKTFLKGRRLCAIISYANLRPVEHQELQLLATQLRRLNYEVDLCLNSTGAQIKAFLTRLFGDSRRLDGIQALMVFVSFNGNRDHYYDASYDTLAGITQDIHERMCRCYELRDKQRMIFVDNNYA</sequence>
<name>A0A7R9M730_9ACAR</name>
<dbReference type="SUPFAM" id="SSF52129">
    <property type="entry name" value="Caspase-like"/>
    <property type="match status" value="1"/>
</dbReference>
<proteinExistence type="predicted"/>
<reference evidence="2" key="1">
    <citation type="submission" date="2020-11" db="EMBL/GenBank/DDBJ databases">
        <authorList>
            <person name="Tran Van P."/>
        </authorList>
    </citation>
    <scope>NUCLEOTIDE SEQUENCE</scope>
</reference>
<dbReference type="Gene3D" id="3.40.50.1460">
    <property type="match status" value="1"/>
</dbReference>
<evidence type="ECO:0000313" key="2">
    <source>
        <dbReference type="EMBL" id="CAD7654687.1"/>
    </source>
</evidence>
<keyword evidence="1" id="KW-1133">Transmembrane helix</keyword>
<dbReference type="InterPro" id="IPR029030">
    <property type="entry name" value="Caspase-like_dom_sf"/>
</dbReference>
<dbReference type="EMBL" id="CAJPVJ010008355">
    <property type="protein sequence ID" value="CAG2171874.1"/>
    <property type="molecule type" value="Genomic_DNA"/>
</dbReference>
<dbReference type="EMBL" id="OC923180">
    <property type="protein sequence ID" value="CAD7654687.1"/>
    <property type="molecule type" value="Genomic_DNA"/>
</dbReference>
<feature type="transmembrane region" description="Helical" evidence="1">
    <location>
        <begin position="42"/>
        <end position="61"/>
    </location>
</feature>
<feature type="transmembrane region" description="Helical" evidence="1">
    <location>
        <begin position="6"/>
        <end position="26"/>
    </location>
</feature>
<evidence type="ECO:0000256" key="1">
    <source>
        <dbReference type="SAM" id="Phobius"/>
    </source>
</evidence>